<dbReference type="OrthoDB" id="424753at2759"/>
<feature type="compositionally biased region" description="Low complexity" evidence="1">
    <location>
        <begin position="329"/>
        <end position="341"/>
    </location>
</feature>
<dbReference type="SUPFAM" id="SSF46689">
    <property type="entry name" value="Homeodomain-like"/>
    <property type="match status" value="1"/>
</dbReference>
<dbReference type="PANTHER" id="PTHR22705:SF0">
    <property type="entry name" value="ZZ-TYPE ZINC FINGER-CONTAINING PROTEIN 3"/>
    <property type="match status" value="1"/>
</dbReference>
<reference evidence="4 5" key="1">
    <citation type="submission" date="2020-07" db="EMBL/GenBank/DDBJ databases">
        <title>Comparative genomics of pyrophilous fungi reveals a link between fire events and developmental genes.</title>
        <authorList>
            <consortium name="DOE Joint Genome Institute"/>
            <person name="Steindorff A.S."/>
            <person name="Carver A."/>
            <person name="Calhoun S."/>
            <person name="Stillman K."/>
            <person name="Liu H."/>
            <person name="Lipzen A."/>
            <person name="Pangilinan J."/>
            <person name="Labutti K."/>
            <person name="Bruns T.D."/>
            <person name="Grigoriev I.V."/>
        </authorList>
    </citation>
    <scope>NUCLEOTIDE SEQUENCE [LARGE SCALE GENOMIC DNA]</scope>
    <source>
        <strain evidence="4 5">CBS 144469</strain>
    </source>
</reference>
<protein>
    <recommendedName>
        <fullName evidence="6">Myb-like domain-containing protein</fullName>
    </recommendedName>
</protein>
<evidence type="ECO:0000256" key="1">
    <source>
        <dbReference type="SAM" id="MobiDB-lite"/>
    </source>
</evidence>
<proteinExistence type="predicted"/>
<dbReference type="InterPro" id="IPR001005">
    <property type="entry name" value="SANT/Myb"/>
</dbReference>
<dbReference type="Pfam" id="PF00249">
    <property type="entry name" value="Myb_DNA-binding"/>
    <property type="match status" value="1"/>
</dbReference>
<gene>
    <name evidence="4" type="ORF">DFP72DRAFT_931169</name>
</gene>
<dbReference type="Proteomes" id="UP000521943">
    <property type="component" value="Unassembled WGS sequence"/>
</dbReference>
<dbReference type="Gene3D" id="1.10.10.60">
    <property type="entry name" value="Homeodomain-like"/>
    <property type="match status" value="1"/>
</dbReference>
<accession>A0A8H6LV65</accession>
<comment type="caution">
    <text evidence="4">The sequence shown here is derived from an EMBL/GenBank/DDBJ whole genome shotgun (WGS) entry which is preliminary data.</text>
</comment>
<evidence type="ECO:0000259" key="3">
    <source>
        <dbReference type="PROSITE" id="PS51294"/>
    </source>
</evidence>
<dbReference type="AlphaFoldDB" id="A0A8H6LV65"/>
<feature type="domain" description="HTH myb-type" evidence="3">
    <location>
        <begin position="366"/>
        <end position="425"/>
    </location>
</feature>
<dbReference type="InterPro" id="IPR017930">
    <property type="entry name" value="Myb_dom"/>
</dbReference>
<dbReference type="InterPro" id="IPR037830">
    <property type="entry name" value="ZZZ3"/>
</dbReference>
<organism evidence="4 5">
    <name type="scientific">Ephemerocybe angulata</name>
    <dbReference type="NCBI Taxonomy" id="980116"/>
    <lineage>
        <taxon>Eukaryota</taxon>
        <taxon>Fungi</taxon>
        <taxon>Dikarya</taxon>
        <taxon>Basidiomycota</taxon>
        <taxon>Agaricomycotina</taxon>
        <taxon>Agaricomycetes</taxon>
        <taxon>Agaricomycetidae</taxon>
        <taxon>Agaricales</taxon>
        <taxon>Agaricineae</taxon>
        <taxon>Psathyrellaceae</taxon>
        <taxon>Ephemerocybe</taxon>
    </lineage>
</organism>
<dbReference type="PROSITE" id="PS50090">
    <property type="entry name" value="MYB_LIKE"/>
    <property type="match status" value="1"/>
</dbReference>
<dbReference type="SMART" id="SM00717">
    <property type="entry name" value="SANT"/>
    <property type="match status" value="1"/>
</dbReference>
<dbReference type="PROSITE" id="PS51294">
    <property type="entry name" value="HTH_MYB"/>
    <property type="match status" value="1"/>
</dbReference>
<feature type="compositionally biased region" description="Basic residues" evidence="1">
    <location>
        <begin position="290"/>
        <end position="300"/>
    </location>
</feature>
<feature type="compositionally biased region" description="Pro residues" evidence="1">
    <location>
        <begin position="256"/>
        <end position="274"/>
    </location>
</feature>
<evidence type="ECO:0000313" key="4">
    <source>
        <dbReference type="EMBL" id="KAF6743885.1"/>
    </source>
</evidence>
<evidence type="ECO:0000313" key="5">
    <source>
        <dbReference type="Proteomes" id="UP000521943"/>
    </source>
</evidence>
<dbReference type="InterPro" id="IPR009057">
    <property type="entry name" value="Homeodomain-like_sf"/>
</dbReference>
<keyword evidence="5" id="KW-1185">Reference proteome</keyword>
<name>A0A8H6LV65_9AGAR</name>
<evidence type="ECO:0000259" key="2">
    <source>
        <dbReference type="PROSITE" id="PS50090"/>
    </source>
</evidence>
<feature type="region of interest" description="Disordered" evidence="1">
    <location>
        <begin position="244"/>
        <end position="370"/>
    </location>
</feature>
<dbReference type="CDD" id="cd00167">
    <property type="entry name" value="SANT"/>
    <property type="match status" value="1"/>
</dbReference>
<feature type="domain" description="Myb-like" evidence="2">
    <location>
        <begin position="366"/>
        <end position="421"/>
    </location>
</feature>
<dbReference type="PANTHER" id="PTHR22705">
    <property type="entry name" value="ZINC FINGER, ZZ DOMAIN CONTAINING 3"/>
    <property type="match status" value="1"/>
</dbReference>
<dbReference type="EMBL" id="JACGCI010000133">
    <property type="protein sequence ID" value="KAF6743885.1"/>
    <property type="molecule type" value="Genomic_DNA"/>
</dbReference>
<evidence type="ECO:0008006" key="6">
    <source>
        <dbReference type="Google" id="ProtNLM"/>
    </source>
</evidence>
<sequence length="430" mass="47939">MEDPRAQTLEALDEFIQTQRTLLARTQADIERLRVLKHDLVADPQTFVSHIAEKLDDPAFRLSEGDCDYTLHIPSSQKSRLNWDAFTGHVQSHRASIIDPAFLRYPPPPPPFPSPSTSLNPEVLKRNREHDKIRELKQLVQRGSAGGLKLPRALEGKGVFVRWGEDETGEVDISLDMDMDMDDPPPPIPQRIKEEVVADERSASASAGRRNPTHATKSIPMLLSHSHPHQSHSHQSQNNMDLDLDLDIHPSIPSDTPFPLPPDPPSPIQPNPPPRSRRASRPKPPQPPKPKPKRGRRATKKSQDDDEDAYINPTSAYSNPEGDDDAEYTPLALAQAPSSSSTPPPGSHAGKSVQAVNASKGSGKPKPETYKQAWSVAEQHLLEQLLEEVPEGEKFRWQKISRAMGGRRTPRQVASRVQKYFEKLKRFGVG</sequence>